<accession>A0ABV5RDH9</accession>
<dbReference type="EMBL" id="JBHMCG010000115">
    <property type="protein sequence ID" value="MFB9575852.1"/>
    <property type="molecule type" value="Genomic_DNA"/>
</dbReference>
<sequence>MGVGAHLLLVVHEFHDLLASPFRGTDIAATRAAIEPHLEETDGRECGLTGTWRDAGV</sequence>
<reference evidence="1 2" key="1">
    <citation type="submission" date="2024-09" db="EMBL/GenBank/DDBJ databases">
        <authorList>
            <person name="Sun Q."/>
            <person name="Mori K."/>
        </authorList>
    </citation>
    <scope>NUCLEOTIDE SEQUENCE [LARGE SCALE GENOMIC DNA]</scope>
    <source>
        <strain evidence="1 2">JCM 3331</strain>
    </source>
</reference>
<protein>
    <submittedName>
        <fullName evidence="1">Uncharacterized protein</fullName>
    </submittedName>
</protein>
<keyword evidence="2" id="KW-1185">Reference proteome</keyword>
<comment type="caution">
    <text evidence="1">The sequence shown here is derived from an EMBL/GenBank/DDBJ whole genome shotgun (WGS) entry which is preliminary data.</text>
</comment>
<organism evidence="1 2">
    <name type="scientific">Streptomyces yanii</name>
    <dbReference type="NCBI Taxonomy" id="78510"/>
    <lineage>
        <taxon>Bacteria</taxon>
        <taxon>Bacillati</taxon>
        <taxon>Actinomycetota</taxon>
        <taxon>Actinomycetes</taxon>
        <taxon>Kitasatosporales</taxon>
        <taxon>Streptomycetaceae</taxon>
        <taxon>Streptomyces</taxon>
    </lineage>
</organism>
<gene>
    <name evidence="1" type="ORF">ACFFTL_27105</name>
</gene>
<proteinExistence type="predicted"/>
<dbReference type="Proteomes" id="UP001589710">
    <property type="component" value="Unassembled WGS sequence"/>
</dbReference>
<evidence type="ECO:0000313" key="2">
    <source>
        <dbReference type="Proteomes" id="UP001589710"/>
    </source>
</evidence>
<evidence type="ECO:0000313" key="1">
    <source>
        <dbReference type="EMBL" id="MFB9575852.1"/>
    </source>
</evidence>
<dbReference type="RefSeq" id="WP_345513934.1">
    <property type="nucleotide sequence ID" value="NZ_BAAAXD010000027.1"/>
</dbReference>
<name>A0ABV5RDH9_9ACTN</name>